<proteinExistence type="predicted"/>
<evidence type="ECO:0000313" key="2">
    <source>
        <dbReference type="Proteomes" id="UP000230233"/>
    </source>
</evidence>
<reference evidence="2" key="1">
    <citation type="submission" date="2017-10" db="EMBL/GenBank/DDBJ databases">
        <title>Rapid genome shrinkage in a self-fertile nematode reveals novel sperm competition proteins.</title>
        <authorList>
            <person name="Yin D."/>
            <person name="Schwarz E.M."/>
            <person name="Thomas C.G."/>
            <person name="Felde R.L."/>
            <person name="Korf I.F."/>
            <person name="Cutter A.D."/>
            <person name="Schartner C.M."/>
            <person name="Ralston E.J."/>
            <person name="Meyer B.J."/>
            <person name="Haag E.S."/>
        </authorList>
    </citation>
    <scope>NUCLEOTIDE SEQUENCE [LARGE SCALE GENOMIC DNA]</scope>
    <source>
        <strain evidence="2">JU1422</strain>
    </source>
</reference>
<sequence length="93" mass="10454">MVFDTSDAIPIELTTALNQPVDSKYTPFFSALFTSKAVDILLLPTITQITYLLCNKRNVTTLWKSLKSTLCKSNAVDPNVSSNYMENMETTRQ</sequence>
<evidence type="ECO:0000313" key="1">
    <source>
        <dbReference type="EMBL" id="PIC14374.1"/>
    </source>
</evidence>
<comment type="caution">
    <text evidence="1">The sequence shown here is derived from an EMBL/GenBank/DDBJ whole genome shotgun (WGS) entry which is preliminary data.</text>
</comment>
<organism evidence="1 2">
    <name type="scientific">Caenorhabditis nigoni</name>
    <dbReference type="NCBI Taxonomy" id="1611254"/>
    <lineage>
        <taxon>Eukaryota</taxon>
        <taxon>Metazoa</taxon>
        <taxon>Ecdysozoa</taxon>
        <taxon>Nematoda</taxon>
        <taxon>Chromadorea</taxon>
        <taxon>Rhabditida</taxon>
        <taxon>Rhabditina</taxon>
        <taxon>Rhabditomorpha</taxon>
        <taxon>Rhabditoidea</taxon>
        <taxon>Rhabditidae</taxon>
        <taxon>Peloderinae</taxon>
        <taxon>Caenorhabditis</taxon>
    </lineage>
</organism>
<keyword evidence="2" id="KW-1185">Reference proteome</keyword>
<protein>
    <submittedName>
        <fullName evidence="1">Uncharacterized protein</fullName>
    </submittedName>
</protein>
<dbReference type="PANTHER" id="PTHR31720:SF12">
    <property type="entry name" value="SERPENTINE RECEPTOR, CLASS T-RELATED"/>
    <property type="match status" value="1"/>
</dbReference>
<dbReference type="Proteomes" id="UP000230233">
    <property type="component" value="Unassembled WGS sequence"/>
</dbReference>
<dbReference type="EMBL" id="PDUG01000007">
    <property type="protein sequence ID" value="PIC14374.1"/>
    <property type="molecule type" value="Genomic_DNA"/>
</dbReference>
<name>A0A2G5SH18_9PELO</name>
<dbReference type="PANTHER" id="PTHR31720">
    <property type="entry name" value="SERPENTINE RECEPTOR, CLASS Z-RELATED"/>
    <property type="match status" value="1"/>
</dbReference>
<gene>
    <name evidence="1" type="ORF">B9Z55_026715</name>
</gene>
<accession>A0A2G5SH18</accession>
<dbReference type="AlphaFoldDB" id="A0A2G5SH18"/>
<dbReference type="OrthoDB" id="10354082at2759"/>